<proteinExistence type="predicted"/>
<comment type="caution">
    <text evidence="3">The sequence shown here is derived from an EMBL/GenBank/DDBJ whole genome shotgun (WGS) entry which is preliminary data.</text>
</comment>
<dbReference type="OrthoDB" id="343962at2759"/>
<feature type="compositionally biased region" description="Polar residues" evidence="1">
    <location>
        <begin position="643"/>
        <end position="654"/>
    </location>
</feature>
<sequence>MEINEFLTFFIILFISLSGIYSKENSENIAESQINEDNLIGDFEIEDKDSRSLISLGNIQNDIWNDRFANGFSCIELEDNRSGVIHLLNNNSKIKLGKDEYAITSSNMPDYDSLIVFVENVRLGLNSNEENNEIKDQNLLIVTNETENEILIKSNRLSNGFVCMGILNGTEIWSREFCENLLDFKINETTCSCKGSFIYSLVDSKDEYRALQSQYNNFNFPGLTNNENTEANHANDAYLSRVSRSYNPNSNHGDKVPFPPLHGSIGGRSSNVNAQKKETSKNSPKNQINFEQNELMQYYHSVPTNKYVINNLDNEHIYDKSRLNELNHKNSINKEINQVNSNLIDKNNSQKTPWNTKNSVSNNNIHTDVSKPKVDSITVNLELKNISFESLNNQNYKRNFESKFINSLSRALNILTNKFRIINTWNEENPALRGTNSRSIGVTVNIITSVPDEVISKVKNLKSQICEFSKIFEFYLISISKNIGSKSISNEIIADRSEEKKKKEITYDGKSLRTLPIIFTMDLRTIKPHINQKEAFALLEDELSRSIKIPKSSIDIPEFTYKQLNDPFTSEEYLVIHTEIWVHPEKQLREEYTTLLTNIYSNIIHNKRSSFSKIFLCNKHEIKEIPHIKAQPTRDEQIFNQNENLQKSSETKTNLNKESRPVDEGRISKIGGFYQINQNSYKNPNNSQTIKSESIGRTPQSLYSQNTSENAQINPVVYLFKQ</sequence>
<evidence type="ECO:0000313" key="4">
    <source>
        <dbReference type="Proteomes" id="UP000186176"/>
    </source>
</evidence>
<evidence type="ECO:0000256" key="2">
    <source>
        <dbReference type="SAM" id="SignalP"/>
    </source>
</evidence>
<dbReference type="VEuPathDB" id="CryptoDB:cubi_00819"/>
<dbReference type="Proteomes" id="UP000186176">
    <property type="component" value="Unassembled WGS sequence"/>
</dbReference>
<feature type="signal peptide" evidence="2">
    <location>
        <begin position="1"/>
        <end position="22"/>
    </location>
</feature>
<feature type="chain" id="PRO_5013289401" evidence="2">
    <location>
        <begin position="23"/>
        <end position="722"/>
    </location>
</feature>
<feature type="region of interest" description="Disordered" evidence="1">
    <location>
        <begin position="248"/>
        <end position="285"/>
    </location>
</feature>
<protein>
    <submittedName>
        <fullName evidence="3">Erythrocyte membrane-associated antigen</fullName>
    </submittedName>
</protein>
<feature type="region of interest" description="Disordered" evidence="1">
    <location>
        <begin position="347"/>
        <end position="367"/>
    </location>
</feature>
<accession>A0A1J4MBP0</accession>
<gene>
    <name evidence="3" type="ORF">cubi_00819</name>
</gene>
<dbReference type="GeneID" id="39977611"/>
<dbReference type="RefSeq" id="XP_028872998.1">
    <property type="nucleotide sequence ID" value="XM_029017832.1"/>
</dbReference>
<keyword evidence="4" id="KW-1185">Reference proteome</keyword>
<dbReference type="AlphaFoldDB" id="A0A1J4MBP0"/>
<feature type="region of interest" description="Disordered" evidence="1">
    <location>
        <begin position="643"/>
        <end position="662"/>
    </location>
</feature>
<organism evidence="3 4">
    <name type="scientific">Cryptosporidium ubiquitum</name>
    <dbReference type="NCBI Taxonomy" id="857276"/>
    <lineage>
        <taxon>Eukaryota</taxon>
        <taxon>Sar</taxon>
        <taxon>Alveolata</taxon>
        <taxon>Apicomplexa</taxon>
        <taxon>Conoidasida</taxon>
        <taxon>Coccidia</taxon>
        <taxon>Eucoccidiorida</taxon>
        <taxon>Eimeriorina</taxon>
        <taxon>Cryptosporidiidae</taxon>
        <taxon>Cryptosporidium</taxon>
    </lineage>
</organism>
<keyword evidence="2" id="KW-0732">Signal</keyword>
<name>A0A1J4MBP0_9CRYT</name>
<dbReference type="EMBL" id="LRBP01000037">
    <property type="protein sequence ID" value="OII70891.1"/>
    <property type="molecule type" value="Genomic_DNA"/>
</dbReference>
<evidence type="ECO:0000256" key="1">
    <source>
        <dbReference type="SAM" id="MobiDB-lite"/>
    </source>
</evidence>
<evidence type="ECO:0000313" key="3">
    <source>
        <dbReference type="EMBL" id="OII70891.1"/>
    </source>
</evidence>
<reference evidence="3 4" key="1">
    <citation type="submission" date="2016-10" db="EMBL/GenBank/DDBJ databases">
        <title>Reductive evolution of mitochondrial metabolism and differential evolution of invasion-related proteins in Cryptosporidium.</title>
        <authorList>
            <person name="Liu S."/>
            <person name="Roellig D.M."/>
            <person name="Guo Y."/>
            <person name="Li N."/>
            <person name="Frace M.A."/>
            <person name="Tang K."/>
            <person name="Zhang L."/>
            <person name="Feng Y."/>
            <person name="Xiao L."/>
        </authorList>
    </citation>
    <scope>NUCLEOTIDE SEQUENCE [LARGE SCALE GENOMIC DNA]</scope>
    <source>
        <strain evidence="3">39726</strain>
    </source>
</reference>